<organism evidence="3 4">
    <name type="scientific">Orchesella cincta</name>
    <name type="common">Springtail</name>
    <name type="synonym">Podura cincta</name>
    <dbReference type="NCBI Taxonomy" id="48709"/>
    <lineage>
        <taxon>Eukaryota</taxon>
        <taxon>Metazoa</taxon>
        <taxon>Ecdysozoa</taxon>
        <taxon>Arthropoda</taxon>
        <taxon>Hexapoda</taxon>
        <taxon>Collembola</taxon>
        <taxon>Entomobryomorpha</taxon>
        <taxon>Entomobryoidea</taxon>
        <taxon>Orchesellidae</taxon>
        <taxon>Orchesellinae</taxon>
        <taxon>Orchesella</taxon>
    </lineage>
</organism>
<feature type="compositionally biased region" description="Basic residues" evidence="2">
    <location>
        <begin position="705"/>
        <end position="716"/>
    </location>
</feature>
<evidence type="ECO:0000313" key="4">
    <source>
        <dbReference type="Proteomes" id="UP000094527"/>
    </source>
</evidence>
<evidence type="ECO:0000256" key="1">
    <source>
        <dbReference type="SAM" id="Coils"/>
    </source>
</evidence>
<dbReference type="OrthoDB" id="10685927at2759"/>
<accession>A0A1D2N481</accession>
<feature type="region of interest" description="Disordered" evidence="2">
    <location>
        <begin position="704"/>
        <end position="725"/>
    </location>
</feature>
<feature type="coiled-coil region" evidence="1">
    <location>
        <begin position="458"/>
        <end position="485"/>
    </location>
</feature>
<keyword evidence="4" id="KW-1185">Reference proteome</keyword>
<evidence type="ECO:0000256" key="2">
    <source>
        <dbReference type="SAM" id="MobiDB-lite"/>
    </source>
</evidence>
<gene>
    <name evidence="3" type="ORF">Ocin01_06594</name>
</gene>
<dbReference type="OMA" id="HTSESWE"/>
<feature type="coiled-coil region" evidence="1">
    <location>
        <begin position="218"/>
        <end position="245"/>
    </location>
</feature>
<feature type="region of interest" description="Disordered" evidence="2">
    <location>
        <begin position="132"/>
        <end position="167"/>
    </location>
</feature>
<feature type="region of interest" description="Disordered" evidence="2">
    <location>
        <begin position="296"/>
        <end position="317"/>
    </location>
</feature>
<keyword evidence="1" id="KW-0175">Coiled coil</keyword>
<reference evidence="3 4" key="1">
    <citation type="journal article" date="2016" name="Genome Biol. Evol.">
        <title>Gene Family Evolution Reflects Adaptation to Soil Environmental Stressors in the Genome of the Collembolan Orchesella cincta.</title>
        <authorList>
            <person name="Faddeeva-Vakhrusheva A."/>
            <person name="Derks M.F."/>
            <person name="Anvar S.Y."/>
            <person name="Agamennone V."/>
            <person name="Suring W."/>
            <person name="Smit S."/>
            <person name="van Straalen N.M."/>
            <person name="Roelofs D."/>
        </authorList>
    </citation>
    <scope>NUCLEOTIDE SEQUENCE [LARGE SCALE GENOMIC DNA]</scope>
    <source>
        <tissue evidence="3">Mixed pool</tissue>
    </source>
</reference>
<evidence type="ECO:0000313" key="3">
    <source>
        <dbReference type="EMBL" id="ODN00088.1"/>
    </source>
</evidence>
<feature type="compositionally biased region" description="Low complexity" evidence="2">
    <location>
        <begin position="41"/>
        <end position="55"/>
    </location>
</feature>
<sequence>MSMNPQQGEVQGSTTSTKTEEGRFSNGRYAKTTQNATFANSRSTSTSSKRPMSSRIPHATTRIGHIRGPWIPAPAKATNVTGEPIQHQSSHPAFVASSTSSYGSVTPRPKSYVATLEKGNTSSSRNKMKWLSQHNQSGSATTATQKHHKEFRHVRKSTSKVKLATKHGSRHIVSGGYKLQSKDSLVDVTACLQAKRAEVMILWEKLLLRDDPQLLSQIEKTNRLALEAAEEVESLRKTIHDFQKKDDGLSESDLAKLEGMRGKVLEKVREFEEADNELQSSIVRKSPSKISLVSTVSKKSQTDMHNDDLTVGQQTGIPPTTGTQLIIARKSHSSPSVKELVFLKEKSPNFAEDSQSEEERMDFATKHQHLSLPKSVDAEVSAVPSMDDLTRLKLLYDEALNFPPINNITESRSNVALHTSESWEKQSQSNRTVRFMGGQPQEVLPESTTCDGLYRQKISSLQRKLMDTEQEMEELKSEIERIESDANFRSQYPSRQIRQFRSNPEYLHMVEQRLHETGEVKVQLQTQLQSNQKSLHEEKELNKVMKKEADELKERLRTVENSKDILKSKNSELEANNMQLRKELESITRQMAEMSSELRITKEREANACLLNTSPKLAWENEKLKLQCSELTDQLGQSQRIIESLKKSKAKQAIRLNERIEELIEALNEVHDHKRQLCDTIRNLRKSYYRLFPDDVYHVMCQKSSHSKKSKTRKKRPAVESKIEQQTAWRTGAGGFQDNLNSSDVQSKAPMTAYQTSLNLLDLTETKFELEDDHAN</sequence>
<dbReference type="Proteomes" id="UP000094527">
    <property type="component" value="Unassembled WGS sequence"/>
</dbReference>
<feature type="compositionally biased region" description="Polar residues" evidence="2">
    <location>
        <begin position="132"/>
        <end position="144"/>
    </location>
</feature>
<feature type="region of interest" description="Disordered" evidence="2">
    <location>
        <begin position="1"/>
        <end position="56"/>
    </location>
</feature>
<feature type="coiled-coil region" evidence="1">
    <location>
        <begin position="646"/>
        <end position="673"/>
    </location>
</feature>
<feature type="coiled-coil region" evidence="1">
    <location>
        <begin position="535"/>
        <end position="604"/>
    </location>
</feature>
<dbReference type="AlphaFoldDB" id="A0A1D2N481"/>
<dbReference type="EMBL" id="LJIJ01000234">
    <property type="protein sequence ID" value="ODN00088.1"/>
    <property type="molecule type" value="Genomic_DNA"/>
</dbReference>
<protein>
    <submittedName>
        <fullName evidence="3">Uncharacterized protein</fullName>
    </submittedName>
</protein>
<feature type="compositionally biased region" description="Polar residues" evidence="2">
    <location>
        <begin position="31"/>
        <end position="40"/>
    </location>
</feature>
<comment type="caution">
    <text evidence="3">The sequence shown here is derived from an EMBL/GenBank/DDBJ whole genome shotgun (WGS) entry which is preliminary data.</text>
</comment>
<proteinExistence type="predicted"/>
<feature type="compositionally biased region" description="Basic residues" evidence="2">
    <location>
        <begin position="145"/>
        <end position="167"/>
    </location>
</feature>
<feature type="compositionally biased region" description="Polar residues" evidence="2">
    <location>
        <begin position="1"/>
        <end position="17"/>
    </location>
</feature>
<name>A0A1D2N481_ORCCI</name>